<sequence length="212" mass="22029">MARRPRDPLDLHGHHIVTNEELGQVLHADEADRERARHRRRLLHGLVLIVALVVLASSLILVLAMLQGYRPFPEAAPASTPSATPAPTVNAAGCPVVPVVPAAPGRVRVGVFNTTTTPGLAAAVAARLRSQGMVVSGIGNRTVTDRVPVVVVAGKAGRPAALAVQRRIPGSVYREDGRTGTAVDLLLGTGFQRVADAGGVNATAAGRLRCAP</sequence>
<protein>
    <recommendedName>
        <fullName evidence="2">LytR/CpsA/Psr regulator C-terminal domain-containing protein</fullName>
    </recommendedName>
</protein>
<keyword evidence="1" id="KW-1133">Transmembrane helix</keyword>
<accession>A0ABQ1P4Y2</accession>
<dbReference type="Gene3D" id="3.30.70.2390">
    <property type="match status" value="1"/>
</dbReference>
<keyword evidence="1" id="KW-0472">Membrane</keyword>
<name>A0ABQ1P4Y2_9MICC</name>
<proteinExistence type="predicted"/>
<evidence type="ECO:0000313" key="3">
    <source>
        <dbReference type="EMBL" id="GGC90392.1"/>
    </source>
</evidence>
<dbReference type="RefSeq" id="WP_188667880.1">
    <property type="nucleotide sequence ID" value="NZ_BMJI01000008.1"/>
</dbReference>
<feature type="domain" description="LytR/CpsA/Psr regulator C-terminal" evidence="2">
    <location>
        <begin position="106"/>
        <end position="191"/>
    </location>
</feature>
<feature type="transmembrane region" description="Helical" evidence="1">
    <location>
        <begin position="42"/>
        <end position="66"/>
    </location>
</feature>
<keyword evidence="1" id="KW-0812">Transmembrane</keyword>
<dbReference type="Proteomes" id="UP000597761">
    <property type="component" value="Unassembled WGS sequence"/>
</dbReference>
<gene>
    <name evidence="3" type="ORF">GCM10011512_16650</name>
</gene>
<comment type="caution">
    <text evidence="3">The sequence shown here is derived from an EMBL/GenBank/DDBJ whole genome shotgun (WGS) entry which is preliminary data.</text>
</comment>
<dbReference type="InterPro" id="IPR027381">
    <property type="entry name" value="LytR/CpsA/Psr_C"/>
</dbReference>
<dbReference type="Pfam" id="PF13399">
    <property type="entry name" value="LytR_C"/>
    <property type="match status" value="1"/>
</dbReference>
<organism evidence="3 4">
    <name type="scientific">Tersicoccus solisilvae</name>
    <dbReference type="NCBI Taxonomy" id="1882339"/>
    <lineage>
        <taxon>Bacteria</taxon>
        <taxon>Bacillati</taxon>
        <taxon>Actinomycetota</taxon>
        <taxon>Actinomycetes</taxon>
        <taxon>Micrococcales</taxon>
        <taxon>Micrococcaceae</taxon>
        <taxon>Tersicoccus</taxon>
    </lineage>
</organism>
<evidence type="ECO:0000313" key="4">
    <source>
        <dbReference type="Proteomes" id="UP000597761"/>
    </source>
</evidence>
<keyword evidence="4" id="KW-1185">Reference proteome</keyword>
<evidence type="ECO:0000256" key="1">
    <source>
        <dbReference type="SAM" id="Phobius"/>
    </source>
</evidence>
<evidence type="ECO:0000259" key="2">
    <source>
        <dbReference type="Pfam" id="PF13399"/>
    </source>
</evidence>
<reference evidence="4" key="1">
    <citation type="journal article" date="2019" name="Int. J. Syst. Evol. Microbiol.">
        <title>The Global Catalogue of Microorganisms (GCM) 10K type strain sequencing project: providing services to taxonomists for standard genome sequencing and annotation.</title>
        <authorList>
            <consortium name="The Broad Institute Genomics Platform"/>
            <consortium name="The Broad Institute Genome Sequencing Center for Infectious Disease"/>
            <person name="Wu L."/>
            <person name="Ma J."/>
        </authorList>
    </citation>
    <scope>NUCLEOTIDE SEQUENCE [LARGE SCALE GENOMIC DNA]</scope>
    <source>
        <strain evidence="4">CGMCC 1.15480</strain>
    </source>
</reference>
<dbReference type="EMBL" id="BMJI01000008">
    <property type="protein sequence ID" value="GGC90392.1"/>
    <property type="molecule type" value="Genomic_DNA"/>
</dbReference>